<evidence type="ECO:0000256" key="7">
    <source>
        <dbReference type="SAM" id="MobiDB-lite"/>
    </source>
</evidence>
<evidence type="ECO:0000256" key="3">
    <source>
        <dbReference type="ARBA" id="ARBA00022475"/>
    </source>
</evidence>
<dbReference type="PANTHER" id="PTHR30460:SF0">
    <property type="entry name" value="MODERATE CONDUCTANCE MECHANOSENSITIVE CHANNEL YBIO"/>
    <property type="match status" value="1"/>
</dbReference>
<feature type="transmembrane region" description="Helical" evidence="8">
    <location>
        <begin position="496"/>
        <end position="515"/>
    </location>
</feature>
<feature type="transmembrane region" description="Helical" evidence="8">
    <location>
        <begin position="364"/>
        <end position="388"/>
    </location>
</feature>
<dbReference type="Pfam" id="PF00924">
    <property type="entry name" value="MS_channel_2nd"/>
    <property type="match status" value="1"/>
</dbReference>
<keyword evidence="6 8" id="KW-0472">Membrane</keyword>
<evidence type="ECO:0000256" key="6">
    <source>
        <dbReference type="ARBA" id="ARBA00023136"/>
    </source>
</evidence>
<evidence type="ECO:0000313" key="13">
    <source>
        <dbReference type="Proteomes" id="UP000033411"/>
    </source>
</evidence>
<dbReference type="STRING" id="1293439.WH87_10410"/>
<dbReference type="RefSeq" id="WP_046139214.1">
    <property type="nucleotide sequence ID" value="NZ_LANJ01000016.1"/>
</dbReference>
<dbReference type="InterPro" id="IPR045276">
    <property type="entry name" value="YbiO_bact"/>
</dbReference>
<dbReference type="OrthoDB" id="9814206at2"/>
<evidence type="ECO:0000256" key="9">
    <source>
        <dbReference type="SAM" id="SignalP"/>
    </source>
</evidence>
<dbReference type="GO" id="GO:0005886">
    <property type="term" value="C:plasma membrane"/>
    <property type="evidence" value="ECO:0007669"/>
    <property type="project" value="UniProtKB-SubCell"/>
</dbReference>
<feature type="compositionally biased region" description="Low complexity" evidence="7">
    <location>
        <begin position="61"/>
        <end position="77"/>
    </location>
</feature>
<feature type="signal peptide" evidence="9">
    <location>
        <begin position="1"/>
        <end position="22"/>
    </location>
</feature>
<dbReference type="PANTHER" id="PTHR30460">
    <property type="entry name" value="MODERATE CONDUCTANCE MECHANOSENSITIVE CHANNEL YBIO"/>
    <property type="match status" value="1"/>
</dbReference>
<dbReference type="SUPFAM" id="SSF82861">
    <property type="entry name" value="Mechanosensitive channel protein MscS (YggB), transmembrane region"/>
    <property type="match status" value="1"/>
</dbReference>
<accession>A0A0F5QBE1</accession>
<dbReference type="AlphaFoldDB" id="A0A0F5QBE1"/>
<feature type="transmembrane region" description="Helical" evidence="8">
    <location>
        <begin position="282"/>
        <end position="300"/>
    </location>
</feature>
<gene>
    <name evidence="12" type="ORF">WH87_10410</name>
</gene>
<keyword evidence="5 8" id="KW-1133">Transmembrane helix</keyword>
<dbReference type="InterPro" id="IPR010920">
    <property type="entry name" value="LSM_dom_sf"/>
</dbReference>
<keyword evidence="3" id="KW-1003">Cell membrane</keyword>
<feature type="transmembrane region" description="Helical" evidence="8">
    <location>
        <begin position="450"/>
        <end position="475"/>
    </location>
</feature>
<feature type="domain" description="Mechanosensitive ion channel transmembrane helices 2/3" evidence="11">
    <location>
        <begin position="504"/>
        <end position="540"/>
    </location>
</feature>
<evidence type="ECO:0000259" key="10">
    <source>
        <dbReference type="Pfam" id="PF00924"/>
    </source>
</evidence>
<keyword evidence="13" id="KW-1185">Reference proteome</keyword>
<name>A0A0F5QBE1_9HYPH</name>
<dbReference type="SUPFAM" id="SSF50182">
    <property type="entry name" value="Sm-like ribonucleoproteins"/>
    <property type="match status" value="1"/>
</dbReference>
<feature type="transmembrane region" description="Helical" evidence="8">
    <location>
        <begin position="175"/>
        <end position="196"/>
    </location>
</feature>
<dbReference type="InterPro" id="IPR006685">
    <property type="entry name" value="MscS_channel_2nd"/>
</dbReference>
<evidence type="ECO:0008006" key="14">
    <source>
        <dbReference type="Google" id="ProtNLM"/>
    </source>
</evidence>
<feature type="transmembrane region" description="Helical" evidence="8">
    <location>
        <begin position="521"/>
        <end position="538"/>
    </location>
</feature>
<dbReference type="InterPro" id="IPR023408">
    <property type="entry name" value="MscS_beta-dom_sf"/>
</dbReference>
<dbReference type="GO" id="GO:0008381">
    <property type="term" value="F:mechanosensitive monoatomic ion channel activity"/>
    <property type="evidence" value="ECO:0007669"/>
    <property type="project" value="InterPro"/>
</dbReference>
<dbReference type="Gene3D" id="1.10.287.1260">
    <property type="match status" value="1"/>
</dbReference>
<comment type="caution">
    <text evidence="12">The sequence shown here is derived from an EMBL/GenBank/DDBJ whole genome shotgun (WGS) entry which is preliminary data.</text>
</comment>
<keyword evidence="4 8" id="KW-0812">Transmembrane</keyword>
<dbReference type="Pfam" id="PF21088">
    <property type="entry name" value="MS_channel_1st"/>
    <property type="match status" value="1"/>
</dbReference>
<feature type="transmembrane region" description="Helical" evidence="8">
    <location>
        <begin position="409"/>
        <end position="430"/>
    </location>
</feature>
<feature type="region of interest" description="Disordered" evidence="7">
    <location>
        <begin position="61"/>
        <end position="82"/>
    </location>
</feature>
<evidence type="ECO:0000256" key="5">
    <source>
        <dbReference type="ARBA" id="ARBA00022989"/>
    </source>
</evidence>
<dbReference type="InterPro" id="IPR049142">
    <property type="entry name" value="MS_channel_1st"/>
</dbReference>
<evidence type="ECO:0000313" key="12">
    <source>
        <dbReference type="EMBL" id="KKC38028.1"/>
    </source>
</evidence>
<feature type="transmembrane region" description="Helical" evidence="8">
    <location>
        <begin position="250"/>
        <end position="270"/>
    </location>
</feature>
<protein>
    <recommendedName>
        <fullName evidence="14">Mechanosensitive ion channel protein</fullName>
    </recommendedName>
</protein>
<comment type="subcellular location">
    <subcellularLocation>
        <location evidence="1">Cell membrane</location>
        <topology evidence="1">Multi-pass membrane protein</topology>
    </subcellularLocation>
</comment>
<sequence>MRFLAPIFALVLALLATGHALAQAEAKPDSKAEAIERLIVVLDDDELRGELIQQLRQLTPDADTDQGAAAQPAAPAETEPPPELGVVEALTGWSTGLVQQLPRTTFGVPIDQKAAQAAAQVGARIEAGAKSGELLGFVIWALPSLIVAGLGGMAVRRLGRGLVAAHVPVRKGRLILGLALKLAAFIVLVLGVTIAVQVFQPSDTASRIFTILAVGFLISLMTADLAISALSSLAGWRGLRLVHYCQIRFYPWWLSILLLSTFAALCNDPVLRQVVGWSATDLMSFGLNLLAATVTFVFVVRQRLAIGNLVFGKPGKADQTDNLLLSATRRFSRHWHWLAYAILILSIMSLIAGQRNNDAFSQMLWSLGSVLVAFIVAAVVQRLLANWLDGSRRNRGAVRQAVLGGVVQLLRIGSNVAIGLITTAIIARVWGFDLWGWLSRDGQQLVRPLFAAGVCVIVAWLIWVALDAWIASALTPTDAFGRPRKRSSRAQTLLPLIRNGAMLLLVLLTGIAVLANIGVNVTPLLAGAGVFGLALSFGSQQLVQDVITGIFILAEDTIAIGDTINTGDRSGVVEGLSLRTIKLRDADGALHSIPFSTVKALKNSSRNFGVFRPRYAVPSSVDPEVVMQVMRDTATGLREDPKYASSISGDLKSVGIDEINAGSVVVSGSMRTAPLRQSELARAFNGRFREALEAKGVTL</sequence>
<dbReference type="Proteomes" id="UP000033411">
    <property type="component" value="Unassembled WGS sequence"/>
</dbReference>
<feature type="transmembrane region" description="Helical" evidence="8">
    <location>
        <begin position="134"/>
        <end position="155"/>
    </location>
</feature>
<keyword evidence="9" id="KW-0732">Signal</keyword>
<proteinExistence type="inferred from homology"/>
<organism evidence="12 13">
    <name type="scientific">Devosia epidermidihirudinis</name>
    <dbReference type="NCBI Taxonomy" id="1293439"/>
    <lineage>
        <taxon>Bacteria</taxon>
        <taxon>Pseudomonadati</taxon>
        <taxon>Pseudomonadota</taxon>
        <taxon>Alphaproteobacteria</taxon>
        <taxon>Hyphomicrobiales</taxon>
        <taxon>Devosiaceae</taxon>
        <taxon>Devosia</taxon>
    </lineage>
</organism>
<dbReference type="EMBL" id="LANJ01000016">
    <property type="protein sequence ID" value="KKC38028.1"/>
    <property type="molecule type" value="Genomic_DNA"/>
</dbReference>
<feature type="domain" description="Mechanosensitive ion channel MscS" evidence="10">
    <location>
        <begin position="542"/>
        <end position="605"/>
    </location>
</feature>
<dbReference type="PATRIC" id="fig|1293439.3.peg.1670"/>
<evidence type="ECO:0000256" key="2">
    <source>
        <dbReference type="ARBA" id="ARBA00008017"/>
    </source>
</evidence>
<evidence type="ECO:0000259" key="11">
    <source>
        <dbReference type="Pfam" id="PF21088"/>
    </source>
</evidence>
<dbReference type="InterPro" id="IPR011014">
    <property type="entry name" value="MscS_channel_TM-2"/>
</dbReference>
<dbReference type="Gene3D" id="3.30.70.100">
    <property type="match status" value="1"/>
</dbReference>
<feature type="transmembrane region" description="Helical" evidence="8">
    <location>
        <begin position="208"/>
        <end position="230"/>
    </location>
</feature>
<feature type="transmembrane region" description="Helical" evidence="8">
    <location>
        <begin position="335"/>
        <end position="352"/>
    </location>
</feature>
<dbReference type="Gene3D" id="2.30.30.60">
    <property type="match status" value="1"/>
</dbReference>
<evidence type="ECO:0000256" key="4">
    <source>
        <dbReference type="ARBA" id="ARBA00022692"/>
    </source>
</evidence>
<comment type="similarity">
    <text evidence="2">Belongs to the MscS (TC 1.A.23) family.</text>
</comment>
<evidence type="ECO:0000256" key="8">
    <source>
        <dbReference type="SAM" id="Phobius"/>
    </source>
</evidence>
<feature type="chain" id="PRO_5002494573" description="Mechanosensitive ion channel protein" evidence="9">
    <location>
        <begin position="23"/>
        <end position="699"/>
    </location>
</feature>
<reference evidence="12 13" key="1">
    <citation type="submission" date="2015-03" db="EMBL/GenBank/DDBJ databases">
        <authorList>
            <person name="Lepp D."/>
            <person name="Hassan Y.I."/>
            <person name="Li X.-Z."/>
            <person name="Zhou T."/>
        </authorList>
    </citation>
    <scope>NUCLEOTIDE SEQUENCE [LARGE SCALE GENOMIC DNA]</scope>
    <source>
        <strain evidence="12 13">E84</strain>
    </source>
</reference>
<evidence type="ECO:0000256" key="1">
    <source>
        <dbReference type="ARBA" id="ARBA00004651"/>
    </source>
</evidence>